<proteinExistence type="predicted"/>
<organism evidence="1 2">
    <name type="scientific">Pluteus cervinus</name>
    <dbReference type="NCBI Taxonomy" id="181527"/>
    <lineage>
        <taxon>Eukaryota</taxon>
        <taxon>Fungi</taxon>
        <taxon>Dikarya</taxon>
        <taxon>Basidiomycota</taxon>
        <taxon>Agaricomycotina</taxon>
        <taxon>Agaricomycetes</taxon>
        <taxon>Agaricomycetidae</taxon>
        <taxon>Agaricales</taxon>
        <taxon>Pluteineae</taxon>
        <taxon>Pluteaceae</taxon>
        <taxon>Pluteus</taxon>
    </lineage>
</organism>
<dbReference type="Proteomes" id="UP000308600">
    <property type="component" value="Unassembled WGS sequence"/>
</dbReference>
<evidence type="ECO:0000313" key="1">
    <source>
        <dbReference type="EMBL" id="TFK68634.1"/>
    </source>
</evidence>
<feature type="non-terminal residue" evidence="1">
    <location>
        <position position="65"/>
    </location>
</feature>
<name>A0ACD3ASK9_9AGAR</name>
<evidence type="ECO:0000313" key="2">
    <source>
        <dbReference type="Proteomes" id="UP000308600"/>
    </source>
</evidence>
<gene>
    <name evidence="1" type="ORF">BDN72DRAFT_748652</name>
</gene>
<protein>
    <submittedName>
        <fullName evidence="1">Uncharacterized protein</fullName>
    </submittedName>
</protein>
<accession>A0ACD3ASK9</accession>
<sequence length="65" mass="7135">MLPALSLDGILHLEVIDRSFTAATFNQFIEGLLDNMNPFPAPNSVIAMDNASIHKSHLLEEMVLA</sequence>
<dbReference type="EMBL" id="ML208347">
    <property type="protein sequence ID" value="TFK68634.1"/>
    <property type="molecule type" value="Genomic_DNA"/>
</dbReference>
<keyword evidence="2" id="KW-1185">Reference proteome</keyword>
<reference evidence="1 2" key="1">
    <citation type="journal article" date="2019" name="Nat. Ecol. Evol.">
        <title>Megaphylogeny resolves global patterns of mushroom evolution.</title>
        <authorList>
            <person name="Varga T."/>
            <person name="Krizsan K."/>
            <person name="Foldi C."/>
            <person name="Dima B."/>
            <person name="Sanchez-Garcia M."/>
            <person name="Sanchez-Ramirez S."/>
            <person name="Szollosi G.J."/>
            <person name="Szarkandi J.G."/>
            <person name="Papp V."/>
            <person name="Albert L."/>
            <person name="Andreopoulos W."/>
            <person name="Angelini C."/>
            <person name="Antonin V."/>
            <person name="Barry K.W."/>
            <person name="Bougher N.L."/>
            <person name="Buchanan P."/>
            <person name="Buyck B."/>
            <person name="Bense V."/>
            <person name="Catcheside P."/>
            <person name="Chovatia M."/>
            <person name="Cooper J."/>
            <person name="Damon W."/>
            <person name="Desjardin D."/>
            <person name="Finy P."/>
            <person name="Geml J."/>
            <person name="Haridas S."/>
            <person name="Hughes K."/>
            <person name="Justo A."/>
            <person name="Karasinski D."/>
            <person name="Kautmanova I."/>
            <person name="Kiss B."/>
            <person name="Kocsube S."/>
            <person name="Kotiranta H."/>
            <person name="LaButti K.M."/>
            <person name="Lechner B.E."/>
            <person name="Liimatainen K."/>
            <person name="Lipzen A."/>
            <person name="Lukacs Z."/>
            <person name="Mihaltcheva S."/>
            <person name="Morgado L.N."/>
            <person name="Niskanen T."/>
            <person name="Noordeloos M.E."/>
            <person name="Ohm R.A."/>
            <person name="Ortiz-Santana B."/>
            <person name="Ovrebo C."/>
            <person name="Racz N."/>
            <person name="Riley R."/>
            <person name="Savchenko A."/>
            <person name="Shiryaev A."/>
            <person name="Soop K."/>
            <person name="Spirin V."/>
            <person name="Szebenyi C."/>
            <person name="Tomsovsky M."/>
            <person name="Tulloss R.E."/>
            <person name="Uehling J."/>
            <person name="Grigoriev I.V."/>
            <person name="Vagvolgyi C."/>
            <person name="Papp T."/>
            <person name="Martin F.M."/>
            <person name="Miettinen O."/>
            <person name="Hibbett D.S."/>
            <person name="Nagy L.G."/>
        </authorList>
    </citation>
    <scope>NUCLEOTIDE SEQUENCE [LARGE SCALE GENOMIC DNA]</scope>
    <source>
        <strain evidence="1 2">NL-1719</strain>
    </source>
</reference>